<dbReference type="EMBL" id="JACYWE010000007">
    <property type="protein sequence ID" value="MBD8507151.1"/>
    <property type="molecule type" value="Genomic_DNA"/>
</dbReference>
<dbReference type="InterPro" id="IPR050109">
    <property type="entry name" value="HTH-type_TetR-like_transc_reg"/>
</dbReference>
<organism evidence="6 7">
    <name type="scientific">Lolliginicoccus lacisalsi</name>
    <dbReference type="NCBI Taxonomy" id="2742202"/>
    <lineage>
        <taxon>Bacteria</taxon>
        <taxon>Bacillati</taxon>
        <taxon>Actinomycetota</taxon>
        <taxon>Actinomycetes</taxon>
        <taxon>Mycobacteriales</taxon>
        <taxon>Hoyosellaceae</taxon>
        <taxon>Lolliginicoccus</taxon>
    </lineage>
</organism>
<dbReference type="SUPFAM" id="SSF48498">
    <property type="entry name" value="Tetracyclin repressor-like, C-terminal domain"/>
    <property type="match status" value="1"/>
</dbReference>
<evidence type="ECO:0000313" key="7">
    <source>
        <dbReference type="Proteomes" id="UP000642993"/>
    </source>
</evidence>
<evidence type="ECO:0000259" key="5">
    <source>
        <dbReference type="PROSITE" id="PS50977"/>
    </source>
</evidence>
<dbReference type="PRINTS" id="PR00455">
    <property type="entry name" value="HTHTETR"/>
</dbReference>
<keyword evidence="7" id="KW-1185">Reference proteome</keyword>
<evidence type="ECO:0000313" key="6">
    <source>
        <dbReference type="EMBL" id="MBD8507151.1"/>
    </source>
</evidence>
<dbReference type="Proteomes" id="UP000642993">
    <property type="component" value="Unassembled WGS sequence"/>
</dbReference>
<dbReference type="InterPro" id="IPR036271">
    <property type="entry name" value="Tet_transcr_reg_TetR-rel_C_sf"/>
</dbReference>
<dbReference type="SUPFAM" id="SSF46689">
    <property type="entry name" value="Homeodomain-like"/>
    <property type="match status" value="1"/>
</dbReference>
<keyword evidence="3" id="KW-0804">Transcription</keyword>
<feature type="domain" description="HTH tetR-type" evidence="5">
    <location>
        <begin position="5"/>
        <end position="65"/>
    </location>
</feature>
<keyword evidence="1" id="KW-0805">Transcription regulation</keyword>
<dbReference type="PROSITE" id="PS50977">
    <property type="entry name" value="HTH_TETR_2"/>
    <property type="match status" value="1"/>
</dbReference>
<sequence>MTSLAPRAREIADAAHYILDAHGWEEVTMRALARELGIKAPSLYKHFASRDAIRAVLITDALHQSGLALHAATDSVRALLAAYRALATERPHLYRLATSGELPRDQLPEGLEEWAGQPFWIVTGDPLTAQALWSFAHGTTILELDNRYPPGSDLDALWATGARVFTAATAPNPAVHPPEAAPGE</sequence>
<dbReference type="InterPro" id="IPR009057">
    <property type="entry name" value="Homeodomain-like_sf"/>
</dbReference>
<dbReference type="Pfam" id="PF00440">
    <property type="entry name" value="TetR_N"/>
    <property type="match status" value="1"/>
</dbReference>
<feature type="DNA-binding region" description="H-T-H motif" evidence="4">
    <location>
        <begin position="28"/>
        <end position="47"/>
    </location>
</feature>
<gene>
    <name evidence="6" type="ORF">HT102_11685</name>
</gene>
<dbReference type="Gene3D" id="1.10.10.60">
    <property type="entry name" value="Homeodomain-like"/>
    <property type="match status" value="1"/>
</dbReference>
<dbReference type="GO" id="GO:0003700">
    <property type="term" value="F:DNA-binding transcription factor activity"/>
    <property type="evidence" value="ECO:0007669"/>
    <property type="project" value="TreeGrafter"/>
</dbReference>
<protein>
    <submittedName>
        <fullName evidence="6">Helix-turn-helix transcriptional regulator</fullName>
    </submittedName>
</protein>
<reference evidence="6" key="1">
    <citation type="submission" date="2020-09" db="EMBL/GenBank/DDBJ databases">
        <title>Hoyosella lacisalsi sp. nov., a halotolerant actinobacterium isolated from soil of Lake Gudzhirganskoe.</title>
        <authorList>
            <person name="Yang Q."/>
            <person name="Guo P.Y."/>
            <person name="Liu S.W."/>
            <person name="Li F.N."/>
            <person name="Sun C.H."/>
        </authorList>
    </citation>
    <scope>NUCLEOTIDE SEQUENCE</scope>
    <source>
        <strain evidence="6">G463</strain>
    </source>
</reference>
<dbReference type="AlphaFoldDB" id="A0A927JDR0"/>
<evidence type="ECO:0000256" key="1">
    <source>
        <dbReference type="ARBA" id="ARBA00023015"/>
    </source>
</evidence>
<evidence type="ECO:0000256" key="4">
    <source>
        <dbReference type="PROSITE-ProRule" id="PRU00335"/>
    </source>
</evidence>
<name>A0A927JDR0_9ACTN</name>
<comment type="caution">
    <text evidence="6">The sequence shown here is derived from an EMBL/GenBank/DDBJ whole genome shotgun (WGS) entry which is preliminary data.</text>
</comment>
<evidence type="ECO:0000256" key="3">
    <source>
        <dbReference type="ARBA" id="ARBA00023163"/>
    </source>
</evidence>
<dbReference type="Gene3D" id="1.10.357.10">
    <property type="entry name" value="Tetracycline Repressor, domain 2"/>
    <property type="match status" value="1"/>
</dbReference>
<dbReference type="RefSeq" id="WP_192039624.1">
    <property type="nucleotide sequence ID" value="NZ_JACYWE010000007.1"/>
</dbReference>
<dbReference type="InterPro" id="IPR025996">
    <property type="entry name" value="MT1864/Rv1816-like_C"/>
</dbReference>
<dbReference type="PANTHER" id="PTHR30055">
    <property type="entry name" value="HTH-TYPE TRANSCRIPTIONAL REGULATOR RUTR"/>
    <property type="match status" value="1"/>
</dbReference>
<dbReference type="Pfam" id="PF13305">
    <property type="entry name" value="TetR_C_33"/>
    <property type="match status" value="1"/>
</dbReference>
<evidence type="ECO:0000256" key="2">
    <source>
        <dbReference type="ARBA" id="ARBA00023125"/>
    </source>
</evidence>
<proteinExistence type="predicted"/>
<accession>A0A927JDR0</accession>
<dbReference type="PANTHER" id="PTHR30055:SF239">
    <property type="entry name" value="TRANSCRIPTIONAL REGULATORY PROTEIN"/>
    <property type="match status" value="1"/>
</dbReference>
<keyword evidence="2 4" id="KW-0238">DNA-binding</keyword>
<dbReference type="GO" id="GO:0000976">
    <property type="term" value="F:transcription cis-regulatory region binding"/>
    <property type="evidence" value="ECO:0007669"/>
    <property type="project" value="TreeGrafter"/>
</dbReference>
<dbReference type="InterPro" id="IPR001647">
    <property type="entry name" value="HTH_TetR"/>
</dbReference>